<protein>
    <recommendedName>
        <fullName evidence="5">Molybdopterin molybdenumtransferase</fullName>
        <ecNumber evidence="5">2.10.1.1</ecNumber>
    </recommendedName>
</protein>
<keyword evidence="5" id="KW-0808">Transferase</keyword>
<evidence type="ECO:0000256" key="3">
    <source>
        <dbReference type="ARBA" id="ARBA00022505"/>
    </source>
</evidence>
<dbReference type="GO" id="GO:0046872">
    <property type="term" value="F:metal ion binding"/>
    <property type="evidence" value="ECO:0007669"/>
    <property type="project" value="UniProtKB-UniRule"/>
</dbReference>
<evidence type="ECO:0000313" key="8">
    <source>
        <dbReference type="EMBL" id="GIE48486.1"/>
    </source>
</evidence>
<evidence type="ECO:0000256" key="1">
    <source>
        <dbReference type="ARBA" id="ARBA00002901"/>
    </source>
</evidence>
<keyword evidence="5" id="KW-0501">Molybdenum cofactor biosynthesis</keyword>
<dbReference type="PANTHER" id="PTHR10192">
    <property type="entry name" value="MOLYBDOPTERIN BIOSYNTHESIS PROTEIN"/>
    <property type="match status" value="1"/>
</dbReference>
<dbReference type="InterPro" id="IPR036425">
    <property type="entry name" value="MoaB/Mog-like_dom_sf"/>
</dbReference>
<evidence type="ECO:0000256" key="4">
    <source>
        <dbReference type="ARBA" id="ARBA00047317"/>
    </source>
</evidence>
<dbReference type="InterPro" id="IPR005110">
    <property type="entry name" value="MoeA_linker/N"/>
</dbReference>
<comment type="pathway">
    <text evidence="5">Cofactor biosynthesis; molybdopterin biosynthesis.</text>
</comment>
<evidence type="ECO:0000256" key="2">
    <source>
        <dbReference type="ARBA" id="ARBA00010763"/>
    </source>
</evidence>
<evidence type="ECO:0000259" key="7">
    <source>
        <dbReference type="SMART" id="SM00852"/>
    </source>
</evidence>
<comment type="function">
    <text evidence="1 5">Catalyzes the insertion of molybdate into adenylated molybdopterin with the concomitant release of AMP.</text>
</comment>
<name>A0A919MKG1_9ACTN</name>
<comment type="catalytic activity">
    <reaction evidence="4">
        <text>adenylyl-molybdopterin + molybdate = Mo-molybdopterin + AMP + H(+)</text>
        <dbReference type="Rhea" id="RHEA:35047"/>
        <dbReference type="ChEBI" id="CHEBI:15378"/>
        <dbReference type="ChEBI" id="CHEBI:36264"/>
        <dbReference type="ChEBI" id="CHEBI:62727"/>
        <dbReference type="ChEBI" id="CHEBI:71302"/>
        <dbReference type="ChEBI" id="CHEBI:456215"/>
        <dbReference type="EC" id="2.10.1.1"/>
    </reaction>
</comment>
<evidence type="ECO:0000313" key="9">
    <source>
        <dbReference type="Proteomes" id="UP000647172"/>
    </source>
</evidence>
<dbReference type="EC" id="2.10.1.1" evidence="5"/>
<dbReference type="Gene3D" id="3.90.105.10">
    <property type="entry name" value="Molybdopterin biosynthesis moea protein, domain 2"/>
    <property type="match status" value="1"/>
</dbReference>
<feature type="region of interest" description="Disordered" evidence="6">
    <location>
        <begin position="13"/>
        <end position="33"/>
    </location>
</feature>
<dbReference type="InterPro" id="IPR001453">
    <property type="entry name" value="MoaB/Mog_dom"/>
</dbReference>
<dbReference type="InterPro" id="IPR036135">
    <property type="entry name" value="MoeA_linker/N_sf"/>
</dbReference>
<proteinExistence type="inferred from homology"/>
<dbReference type="Pfam" id="PF00994">
    <property type="entry name" value="MoCF_biosynth"/>
    <property type="match status" value="1"/>
</dbReference>
<keyword evidence="3 5" id="KW-0500">Molybdenum</keyword>
<dbReference type="InterPro" id="IPR038987">
    <property type="entry name" value="MoeA-like"/>
</dbReference>
<keyword evidence="5" id="KW-0479">Metal-binding</keyword>
<gene>
    <name evidence="8" type="ORF">Ani05nite_20200</name>
</gene>
<dbReference type="GO" id="GO:0006777">
    <property type="term" value="P:Mo-molybdopterin cofactor biosynthetic process"/>
    <property type="evidence" value="ECO:0007669"/>
    <property type="project" value="UniProtKB-UniRule"/>
</dbReference>
<dbReference type="EMBL" id="BOMQ01000026">
    <property type="protein sequence ID" value="GIE48486.1"/>
    <property type="molecule type" value="Genomic_DNA"/>
</dbReference>
<evidence type="ECO:0000256" key="5">
    <source>
        <dbReference type="RuleBase" id="RU365090"/>
    </source>
</evidence>
<sequence length="428" mass="43147">MIVIHRSVSYRRADRQHIDEKRHAPAGDGVRAAGTPGTADVTLAPMPSIDRAATPWRAARRTAAEAAAALPTEDVPLHRAVGRVLAAAVRARADLPGSDTAAMDGYAVAGAGPWRVLGRVLAGGPAWPHELGAGQAVEIMTGAVVPGGTVAVLPYETADLTAAAAPARTHIRRAGEDARAGAELAGPGRLITPAVAGLLAQGGADTVPVHRRPRVALVVTGDEVVGAGVPGAGQVRDVFGPMVSALVAAAGATPVERMLLGDDPGLLADRLTGPDADVVVVTGSSSAGAADHLHRVLEKLGARRLVDRVACRPGGPQLLAVLPDGRWVAGLPGNPFAGLVAAVTVLEPLLYALSGRPVPVAPRLPVRGDVVVAAPVTRLVPVRLAGDHAVVVPGSRPASLAGAAAGDALAVLEDGWADGAPADLIPLR</sequence>
<evidence type="ECO:0000256" key="6">
    <source>
        <dbReference type="SAM" id="MobiDB-lite"/>
    </source>
</evidence>
<dbReference type="Gene3D" id="3.40.980.10">
    <property type="entry name" value="MoaB/Mog-like domain"/>
    <property type="match status" value="1"/>
</dbReference>
<dbReference type="GO" id="GO:0005829">
    <property type="term" value="C:cytosol"/>
    <property type="evidence" value="ECO:0007669"/>
    <property type="project" value="TreeGrafter"/>
</dbReference>
<organism evidence="8 9">
    <name type="scientific">Actinoplanes nipponensis</name>
    <dbReference type="NCBI Taxonomy" id="135950"/>
    <lineage>
        <taxon>Bacteria</taxon>
        <taxon>Bacillati</taxon>
        <taxon>Actinomycetota</taxon>
        <taxon>Actinomycetes</taxon>
        <taxon>Micromonosporales</taxon>
        <taxon>Micromonosporaceae</taxon>
        <taxon>Actinoplanes</taxon>
    </lineage>
</organism>
<accession>A0A919MKG1</accession>
<feature type="compositionally biased region" description="Basic and acidic residues" evidence="6">
    <location>
        <begin position="13"/>
        <end position="25"/>
    </location>
</feature>
<comment type="cofactor">
    <cofactor evidence="5">
        <name>Mg(2+)</name>
        <dbReference type="ChEBI" id="CHEBI:18420"/>
    </cofactor>
</comment>
<dbReference type="Proteomes" id="UP000647172">
    <property type="component" value="Unassembled WGS sequence"/>
</dbReference>
<dbReference type="SUPFAM" id="SSF63882">
    <property type="entry name" value="MoeA N-terminal region -like"/>
    <property type="match status" value="1"/>
</dbReference>
<dbReference type="SMART" id="SM00852">
    <property type="entry name" value="MoCF_biosynth"/>
    <property type="match status" value="1"/>
</dbReference>
<dbReference type="AlphaFoldDB" id="A0A919MKG1"/>
<keyword evidence="5" id="KW-0460">Magnesium</keyword>
<feature type="domain" description="MoaB/Mog" evidence="7">
    <location>
        <begin position="216"/>
        <end position="352"/>
    </location>
</feature>
<dbReference type="GO" id="GO:0061599">
    <property type="term" value="F:molybdopterin molybdotransferase activity"/>
    <property type="evidence" value="ECO:0007669"/>
    <property type="project" value="UniProtKB-UniRule"/>
</dbReference>
<dbReference type="Pfam" id="PF03453">
    <property type="entry name" value="MoeA_N"/>
    <property type="match status" value="1"/>
</dbReference>
<dbReference type="SUPFAM" id="SSF53218">
    <property type="entry name" value="Molybdenum cofactor biosynthesis proteins"/>
    <property type="match status" value="1"/>
</dbReference>
<dbReference type="InterPro" id="IPR036688">
    <property type="entry name" value="MoeA_C_domain_IV_sf"/>
</dbReference>
<dbReference type="Gene3D" id="2.40.340.10">
    <property type="entry name" value="MoeA, C-terminal, domain IV"/>
    <property type="match status" value="1"/>
</dbReference>
<dbReference type="CDD" id="cd00887">
    <property type="entry name" value="MoeA"/>
    <property type="match status" value="1"/>
</dbReference>
<dbReference type="Gene3D" id="2.170.190.11">
    <property type="entry name" value="Molybdopterin biosynthesis moea protein, domain 3"/>
    <property type="match status" value="1"/>
</dbReference>
<reference evidence="8" key="1">
    <citation type="submission" date="2021-01" db="EMBL/GenBank/DDBJ databases">
        <title>Whole genome shotgun sequence of Actinoplanes nipponensis NBRC 14063.</title>
        <authorList>
            <person name="Komaki H."/>
            <person name="Tamura T."/>
        </authorList>
    </citation>
    <scope>NUCLEOTIDE SEQUENCE</scope>
    <source>
        <strain evidence="8">NBRC 14063</strain>
    </source>
</reference>
<keyword evidence="9" id="KW-1185">Reference proteome</keyword>
<comment type="caution">
    <text evidence="8">The sequence shown here is derived from an EMBL/GenBank/DDBJ whole genome shotgun (WGS) entry which is preliminary data.</text>
</comment>
<dbReference type="PANTHER" id="PTHR10192:SF5">
    <property type="entry name" value="GEPHYRIN"/>
    <property type="match status" value="1"/>
</dbReference>
<comment type="similarity">
    <text evidence="2 5">Belongs to the MoeA family.</text>
</comment>